<feature type="domain" description="Glycosyl hydrolase family 95 catalytic" evidence="3">
    <location>
        <begin position="289"/>
        <end position="705"/>
    </location>
</feature>
<dbReference type="InterPro" id="IPR016518">
    <property type="entry name" value="Alpha-L-fucosidase"/>
</dbReference>
<dbReference type="Proteomes" id="UP001596250">
    <property type="component" value="Unassembled WGS sequence"/>
</dbReference>
<accession>A0ABW1IPB1</accession>
<dbReference type="EMBL" id="JBHSQV010000144">
    <property type="protein sequence ID" value="MFC5986947.1"/>
    <property type="molecule type" value="Genomic_DNA"/>
</dbReference>
<keyword evidence="5" id="KW-1185">Reference proteome</keyword>
<dbReference type="InterPro" id="IPR049053">
    <property type="entry name" value="AFCA-like_C"/>
</dbReference>
<evidence type="ECO:0000313" key="5">
    <source>
        <dbReference type="Proteomes" id="UP001596250"/>
    </source>
</evidence>
<evidence type="ECO:0000259" key="3">
    <source>
        <dbReference type="Pfam" id="PF22124"/>
    </source>
</evidence>
<feature type="domain" description="Glycosyl hydrolase family 95 N-terminal" evidence="1">
    <location>
        <begin position="3"/>
        <end position="260"/>
    </location>
</feature>
<protein>
    <submittedName>
        <fullName evidence="4">Glycoside hydrolase N-terminal domain-containing protein</fullName>
    </submittedName>
</protein>
<dbReference type="InterPro" id="IPR054363">
    <property type="entry name" value="GH95_cat"/>
</dbReference>
<dbReference type="Gene3D" id="2.70.98.50">
    <property type="entry name" value="putative glycoside hydrolase family protein from bacillus halodurans"/>
    <property type="match status" value="1"/>
</dbReference>
<dbReference type="Gene3D" id="1.50.10.10">
    <property type="match status" value="1"/>
</dbReference>
<dbReference type="Pfam" id="PF22124">
    <property type="entry name" value="Glyco_hydro_95_cat"/>
    <property type="match status" value="1"/>
</dbReference>
<reference evidence="5" key="1">
    <citation type="journal article" date="2019" name="Int. J. Syst. Evol. Microbiol.">
        <title>The Global Catalogue of Microorganisms (GCM) 10K type strain sequencing project: providing services to taxonomists for standard genome sequencing and annotation.</title>
        <authorList>
            <consortium name="The Broad Institute Genomics Platform"/>
            <consortium name="The Broad Institute Genome Sequencing Center for Infectious Disease"/>
            <person name="Wu L."/>
            <person name="Ma J."/>
        </authorList>
    </citation>
    <scope>NUCLEOTIDE SEQUENCE [LARGE SCALE GENOMIC DNA]</scope>
    <source>
        <strain evidence="5">CCM 8749</strain>
    </source>
</reference>
<dbReference type="GO" id="GO:0016787">
    <property type="term" value="F:hydrolase activity"/>
    <property type="evidence" value="ECO:0007669"/>
    <property type="project" value="UniProtKB-KW"/>
</dbReference>
<evidence type="ECO:0000313" key="4">
    <source>
        <dbReference type="EMBL" id="MFC5986947.1"/>
    </source>
</evidence>
<dbReference type="InterPro" id="IPR008928">
    <property type="entry name" value="6-hairpin_glycosidase_sf"/>
</dbReference>
<dbReference type="PANTHER" id="PTHR31084">
    <property type="entry name" value="ALPHA-L-FUCOSIDASE 2"/>
    <property type="match status" value="1"/>
</dbReference>
<gene>
    <name evidence="4" type="ORF">ACFPXP_11030</name>
</gene>
<comment type="caution">
    <text evidence="4">The sequence shown here is derived from an EMBL/GenBank/DDBJ whole genome shotgun (WGS) entry which is preliminary data.</text>
</comment>
<dbReference type="SUPFAM" id="SSF48208">
    <property type="entry name" value="Six-hairpin glycosidases"/>
    <property type="match status" value="1"/>
</dbReference>
<dbReference type="Pfam" id="PF14498">
    <property type="entry name" value="Glyco_hyd_65N_2"/>
    <property type="match status" value="1"/>
</dbReference>
<proteinExistence type="predicted"/>
<dbReference type="Pfam" id="PF21307">
    <property type="entry name" value="Glyco_hydro_95_C"/>
    <property type="match status" value="1"/>
</dbReference>
<evidence type="ECO:0000259" key="1">
    <source>
        <dbReference type="Pfam" id="PF14498"/>
    </source>
</evidence>
<name>A0ABW1IPB1_9BACL</name>
<feature type="domain" description="Alpha fucosidase A-like C-terminal" evidence="2">
    <location>
        <begin position="707"/>
        <end position="799"/>
    </location>
</feature>
<dbReference type="PANTHER" id="PTHR31084:SF0">
    <property type="entry name" value="ALPHA-L-FUCOSIDASE 2"/>
    <property type="match status" value="1"/>
</dbReference>
<keyword evidence="4" id="KW-0378">Hydrolase</keyword>
<dbReference type="InterPro" id="IPR027414">
    <property type="entry name" value="GH95_N_dom"/>
</dbReference>
<dbReference type="PIRSF" id="PIRSF007663">
    <property type="entry name" value="UCP007663"/>
    <property type="match status" value="1"/>
</dbReference>
<evidence type="ECO:0000259" key="2">
    <source>
        <dbReference type="Pfam" id="PF21307"/>
    </source>
</evidence>
<dbReference type="RefSeq" id="WP_379894255.1">
    <property type="nucleotide sequence ID" value="NZ_CBCSCT010000062.1"/>
</dbReference>
<sequence length="804" mass="91248">MKLLYRSPAYAWTEALPIGNGRLGAMVFGGIETEHLQLNEDSLWSGFPQATNVPRAKEVLPEVRRLLMEGKYEEADQLCKSMMGPYNQSYLPMGDLYLRFQHGNLSDSSTPFEVSEWPYRRYLDLESGTVKVLYRVGQTEYTREIFSSFPDQVIAIRLQADRPGKISFTAGFASKLKYRTNQTEEELILEGLCPEHIDPSYYDTEQPIQYADWDTSQSMRFQARLTVQHEGGKCHVDRDGLHVAGADSCTIYLAAATSFNGFDRKPDLQEGKDPAKLIEEVLSKAAVYSYDELYARHVADYQSLFHRVSFTLEGSYDTENFPTDRRIAEYGAKDRKLIELLFHYGRYLLISSSRPGSQPANLQGIWNDEVRPPWSSNWTLNINAQMNYWAAETCNLSECHEPLLNMTRELAIAGRETAKAHYGARGWVAHHNTDIWRQSSPVGDYGQGDPVWAIWPMGGVWLTQHLAEHFRFTLDTDYLRTEAYPIMKEAALFCLDWLIDKGDGTLITAPSTSPEHRFITPNGNAAGVSIASTADIEMIWELLSNCIEAAELLGTDEALVQEWRNALEHLQPLQIGKHGQLQEWSEDFEDEEPQHRHNSHLFAIYPGRQLTPSETPELFQAARRTLERRGDGGTGWSLAWKIGLWARFLDGERSLKLIDHLLQLVDERELMNYHQGGVYANLFDAHPPFQIDGNFGFTAGLVEMLMQSHEGYIHLLPALPSDWTNGRIAGLRARNGFEVSIDWKNGGLRQAEILSLAGKTCTVNYREAVVVYEDGIQIGRSDDSGKLVFLTEIGHRYTIQPIEK</sequence>
<organism evidence="4 5">
    <name type="scientific">Marinicrinis lubricantis</name>
    <dbReference type="NCBI Taxonomy" id="2086470"/>
    <lineage>
        <taxon>Bacteria</taxon>
        <taxon>Bacillati</taxon>
        <taxon>Bacillota</taxon>
        <taxon>Bacilli</taxon>
        <taxon>Bacillales</taxon>
        <taxon>Paenibacillaceae</taxon>
    </lineage>
</organism>
<dbReference type="InterPro" id="IPR012341">
    <property type="entry name" value="6hp_glycosidase-like_sf"/>
</dbReference>